<keyword evidence="2" id="KW-1185">Reference proteome</keyword>
<comment type="caution">
    <text evidence="1">The sequence shown here is derived from an EMBL/GenBank/DDBJ whole genome shotgun (WGS) entry which is preliminary data.</text>
</comment>
<gene>
    <name evidence="1" type="ORF">IW245_003881</name>
</gene>
<sequence length="38" mass="4172">MSRQTTSTTERRLAVTGAVALRSGLLGRELRLLGRWTG</sequence>
<name>A0A8J7KXD7_9ACTN</name>
<dbReference type="Proteomes" id="UP000622552">
    <property type="component" value="Unassembled WGS sequence"/>
</dbReference>
<organism evidence="1 2">
    <name type="scientific">Longispora fulva</name>
    <dbReference type="NCBI Taxonomy" id="619741"/>
    <lineage>
        <taxon>Bacteria</taxon>
        <taxon>Bacillati</taxon>
        <taxon>Actinomycetota</taxon>
        <taxon>Actinomycetes</taxon>
        <taxon>Micromonosporales</taxon>
        <taxon>Micromonosporaceae</taxon>
        <taxon>Longispora</taxon>
    </lineage>
</organism>
<protein>
    <submittedName>
        <fullName evidence="1">Uncharacterized protein</fullName>
    </submittedName>
</protein>
<reference evidence="1" key="1">
    <citation type="submission" date="2020-11" db="EMBL/GenBank/DDBJ databases">
        <title>Sequencing the genomes of 1000 actinobacteria strains.</title>
        <authorList>
            <person name="Klenk H.-P."/>
        </authorList>
    </citation>
    <scope>NUCLEOTIDE SEQUENCE</scope>
    <source>
        <strain evidence="1">DSM 45356</strain>
    </source>
</reference>
<accession>A0A8J7KXD7</accession>
<dbReference type="EMBL" id="JADOUF010000001">
    <property type="protein sequence ID" value="MBG6137687.1"/>
    <property type="molecule type" value="Genomic_DNA"/>
</dbReference>
<evidence type="ECO:0000313" key="2">
    <source>
        <dbReference type="Proteomes" id="UP000622552"/>
    </source>
</evidence>
<proteinExistence type="predicted"/>
<evidence type="ECO:0000313" key="1">
    <source>
        <dbReference type="EMBL" id="MBG6137687.1"/>
    </source>
</evidence>
<dbReference type="AlphaFoldDB" id="A0A8J7KXD7"/>